<organism evidence="1 2">
    <name type="scientific">Microbacterium horticulturae</name>
    <dbReference type="NCBI Taxonomy" id="3028316"/>
    <lineage>
        <taxon>Bacteria</taxon>
        <taxon>Bacillati</taxon>
        <taxon>Actinomycetota</taxon>
        <taxon>Actinomycetes</taxon>
        <taxon>Micrococcales</taxon>
        <taxon>Microbacteriaceae</taxon>
        <taxon>Microbacterium</taxon>
    </lineage>
</organism>
<proteinExistence type="predicted"/>
<evidence type="ECO:0000313" key="1">
    <source>
        <dbReference type="EMBL" id="WEG07481.1"/>
    </source>
</evidence>
<dbReference type="Proteomes" id="UP001214553">
    <property type="component" value="Chromosome"/>
</dbReference>
<dbReference type="EMBL" id="CP119108">
    <property type="protein sequence ID" value="WEG07481.1"/>
    <property type="molecule type" value="Genomic_DNA"/>
</dbReference>
<keyword evidence="2" id="KW-1185">Reference proteome</keyword>
<reference evidence="1 2" key="1">
    <citation type="submission" date="2023-03" db="EMBL/GenBank/DDBJ databases">
        <title>Genome sequence of Microbacterium sp. KACC 23027.</title>
        <authorList>
            <person name="Kim S."/>
            <person name="Heo J."/>
            <person name="Kwon S.-W."/>
        </authorList>
    </citation>
    <scope>NUCLEOTIDE SEQUENCE [LARGE SCALE GENOMIC DNA]</scope>
    <source>
        <strain evidence="1 2">KACC 23027</strain>
    </source>
</reference>
<gene>
    <name evidence="1" type="ORF">PU630_09410</name>
</gene>
<dbReference type="RefSeq" id="WP_275276820.1">
    <property type="nucleotide sequence ID" value="NZ_CP119108.1"/>
</dbReference>
<protein>
    <submittedName>
        <fullName evidence="1">Uncharacterized protein</fullName>
    </submittedName>
</protein>
<name>A0ABY8BTI6_9MICO</name>
<evidence type="ECO:0000313" key="2">
    <source>
        <dbReference type="Proteomes" id="UP001214553"/>
    </source>
</evidence>
<accession>A0ABY8BTI6</accession>
<sequence length="108" mass="12100">MSHPTTDRLSPARPVPWRVDHLYDTHALVTNVGGEPLDFVRALVRTGPDRQSHHWGQMLPGETAELCLCRFDPERTAVTIAWFRPGDGGEFAWCFGLSEPDETTAGRQ</sequence>